<dbReference type="SUPFAM" id="SSF56349">
    <property type="entry name" value="DNA breaking-rejoining enzymes"/>
    <property type="match status" value="1"/>
</dbReference>
<dbReference type="GO" id="GO:0003677">
    <property type="term" value="F:DNA binding"/>
    <property type="evidence" value="ECO:0007669"/>
    <property type="project" value="UniProtKB-UniRule"/>
</dbReference>
<dbReference type="Gene3D" id="1.10.443.10">
    <property type="entry name" value="Intergrase catalytic core"/>
    <property type="match status" value="1"/>
</dbReference>
<comment type="caution">
    <text evidence="13">The sequence shown here is derived from an EMBL/GenBank/DDBJ whole genome shotgun (WGS) entry which is preliminary data.</text>
</comment>
<evidence type="ECO:0000256" key="9">
    <source>
        <dbReference type="ARBA" id="ARBA00023306"/>
    </source>
</evidence>
<comment type="subcellular location">
    <subcellularLocation>
        <location evidence="1 10">Cytoplasm</location>
    </subcellularLocation>
</comment>
<evidence type="ECO:0000256" key="4">
    <source>
        <dbReference type="ARBA" id="ARBA00022618"/>
    </source>
</evidence>
<name>A0A0L6JH55_9FIRM</name>
<dbReference type="AlphaFoldDB" id="A0A0L6JH55"/>
<dbReference type="NCBIfam" id="TIGR02225">
    <property type="entry name" value="recomb_XerD"/>
    <property type="match status" value="1"/>
</dbReference>
<dbReference type="EMBL" id="LGTC01000001">
    <property type="protein sequence ID" value="KNY25040.1"/>
    <property type="molecule type" value="Genomic_DNA"/>
</dbReference>
<keyword evidence="6 10" id="KW-0229">DNA integration</keyword>
<dbReference type="InterPro" id="IPR010998">
    <property type="entry name" value="Integrase_recombinase_N"/>
</dbReference>
<keyword evidence="4 10" id="KW-0132">Cell division</keyword>
<evidence type="ECO:0000313" key="13">
    <source>
        <dbReference type="EMBL" id="KNY25040.1"/>
    </source>
</evidence>
<evidence type="ECO:0000259" key="12">
    <source>
        <dbReference type="PROSITE" id="PS51900"/>
    </source>
</evidence>
<dbReference type="NCBIfam" id="NF001399">
    <property type="entry name" value="PRK00283.1"/>
    <property type="match status" value="1"/>
</dbReference>
<comment type="subunit">
    <text evidence="10">Forms a cyclic heterotetrameric complex composed of two molecules of XerC and two molecules of XerD.</text>
</comment>
<dbReference type="CDD" id="cd00798">
    <property type="entry name" value="INT_XerDC_C"/>
    <property type="match status" value="1"/>
</dbReference>
<dbReference type="GO" id="GO:0005737">
    <property type="term" value="C:cytoplasm"/>
    <property type="evidence" value="ECO:0007669"/>
    <property type="project" value="UniProtKB-SubCell"/>
</dbReference>
<dbReference type="PANTHER" id="PTHR30349">
    <property type="entry name" value="PHAGE INTEGRASE-RELATED"/>
    <property type="match status" value="1"/>
</dbReference>
<dbReference type="Proteomes" id="UP000036923">
    <property type="component" value="Unassembled WGS sequence"/>
</dbReference>
<dbReference type="Pfam" id="PF00589">
    <property type="entry name" value="Phage_integrase"/>
    <property type="match status" value="1"/>
</dbReference>
<dbReference type="Pfam" id="PF02899">
    <property type="entry name" value="Phage_int_SAM_1"/>
    <property type="match status" value="1"/>
</dbReference>
<keyword evidence="7 10" id="KW-0238">DNA-binding</keyword>
<dbReference type="InterPro" id="IPR004107">
    <property type="entry name" value="Integrase_SAM-like_N"/>
</dbReference>
<dbReference type="GO" id="GO:0051301">
    <property type="term" value="P:cell division"/>
    <property type="evidence" value="ECO:0007669"/>
    <property type="project" value="UniProtKB-KW"/>
</dbReference>
<evidence type="ECO:0000256" key="8">
    <source>
        <dbReference type="ARBA" id="ARBA00023172"/>
    </source>
</evidence>
<dbReference type="InterPro" id="IPR013762">
    <property type="entry name" value="Integrase-like_cat_sf"/>
</dbReference>
<keyword evidence="3 10" id="KW-0963">Cytoplasm</keyword>
<comment type="similarity">
    <text evidence="10">Belongs to the 'phage' integrase family. XerC subfamily.</text>
</comment>
<feature type="domain" description="Core-binding (CB)" evidence="12">
    <location>
        <begin position="1"/>
        <end position="85"/>
    </location>
</feature>
<keyword evidence="14" id="KW-1185">Reference proteome</keyword>
<dbReference type="PROSITE" id="PS51900">
    <property type="entry name" value="CB"/>
    <property type="match status" value="1"/>
</dbReference>
<evidence type="ECO:0000256" key="10">
    <source>
        <dbReference type="HAMAP-Rule" id="MF_01808"/>
    </source>
</evidence>
<feature type="active site" evidence="10">
    <location>
        <position position="240"/>
    </location>
</feature>
<protein>
    <recommendedName>
        <fullName evidence="10">Tyrosine recombinase XerC</fullName>
    </recommendedName>
</protein>
<evidence type="ECO:0000256" key="2">
    <source>
        <dbReference type="ARBA" id="ARBA00010450"/>
    </source>
</evidence>
<dbReference type="RefSeq" id="WP_036946177.1">
    <property type="nucleotide sequence ID" value="NZ_KN050763.1"/>
</dbReference>
<dbReference type="OrthoDB" id="9801717at2"/>
<evidence type="ECO:0000256" key="3">
    <source>
        <dbReference type="ARBA" id="ARBA00022490"/>
    </source>
</evidence>
<feature type="active site" evidence="10">
    <location>
        <position position="146"/>
    </location>
</feature>
<evidence type="ECO:0000313" key="14">
    <source>
        <dbReference type="Proteomes" id="UP000036923"/>
    </source>
</evidence>
<dbReference type="Gene3D" id="1.10.150.130">
    <property type="match status" value="1"/>
</dbReference>
<comment type="similarity">
    <text evidence="2">Belongs to the 'phage' integrase family. XerD subfamily.</text>
</comment>
<accession>A0A0L6JH55</accession>
<evidence type="ECO:0000256" key="5">
    <source>
        <dbReference type="ARBA" id="ARBA00022829"/>
    </source>
</evidence>
<dbReference type="PATRIC" id="fig|398512.5.peg.314"/>
<dbReference type="PANTHER" id="PTHR30349:SF81">
    <property type="entry name" value="TYROSINE RECOMBINASE XERC"/>
    <property type="match status" value="1"/>
</dbReference>
<comment type="function">
    <text evidence="10">Site-specific tyrosine recombinase, which acts by catalyzing the cutting and rejoining of the recombining DNA molecules. The XerC-XerD complex is essential to convert dimers of the bacterial chromosome into monomers to permit their segregation at cell division. It also contributes to the segregational stability of plasmids.</text>
</comment>
<dbReference type="HAMAP" id="MF_01808">
    <property type="entry name" value="Recomb_XerC_XerD"/>
    <property type="match status" value="1"/>
</dbReference>
<dbReference type="InterPro" id="IPR023009">
    <property type="entry name" value="Tyrosine_recombinase_XerC/XerD"/>
</dbReference>
<dbReference type="InterPro" id="IPR044068">
    <property type="entry name" value="CB"/>
</dbReference>
<feature type="active site" evidence="10">
    <location>
        <position position="169"/>
    </location>
</feature>
<feature type="active site" evidence="10">
    <location>
        <position position="266"/>
    </location>
</feature>
<organism evidence="13 14">
    <name type="scientific">Pseudobacteroides cellulosolvens ATCC 35603 = DSM 2933</name>
    <dbReference type="NCBI Taxonomy" id="398512"/>
    <lineage>
        <taxon>Bacteria</taxon>
        <taxon>Bacillati</taxon>
        <taxon>Bacillota</taxon>
        <taxon>Clostridia</taxon>
        <taxon>Eubacteriales</taxon>
        <taxon>Oscillospiraceae</taxon>
        <taxon>Pseudobacteroides</taxon>
    </lineage>
</organism>
<evidence type="ECO:0000256" key="7">
    <source>
        <dbReference type="ARBA" id="ARBA00023125"/>
    </source>
</evidence>
<proteinExistence type="inferred from homology"/>
<dbReference type="InterPro" id="IPR050090">
    <property type="entry name" value="Tyrosine_recombinase_XerCD"/>
</dbReference>
<evidence type="ECO:0000259" key="11">
    <source>
        <dbReference type="PROSITE" id="PS51898"/>
    </source>
</evidence>
<dbReference type="InterPro" id="IPR011932">
    <property type="entry name" value="Recomb_XerD"/>
</dbReference>
<sequence>MEGIIQKFILFLEKDKRLSLNTLQSYKRDIEQYISYLKEINLLNITNTNKTTVITYLLHLQKKGRAVSTISRNLASIRSLYQYMYKNTLIDADPTVDLDSPKVEKKLPQILSTSEVELLLDQPKCVDLKGYRDKAMLELLYATGIRVSELINLNLSEVNLEMGFIKCNKGLRERVIPIGSIAVNALVEYLNKSRNLLIQKPDEKALFVNINGGRLTRQGFWKIIKQYKNQAKINKDITPHTLRHSFAAHLLENGADLRSIQEMLGHSDISSTQVYAQIAKNKIKEVYKKTHPRA</sequence>
<dbReference type="PROSITE" id="PS51898">
    <property type="entry name" value="TYR_RECOMBINASE"/>
    <property type="match status" value="1"/>
</dbReference>
<gene>
    <name evidence="10" type="primary">xerC</name>
    <name evidence="13" type="ORF">Bccel_0297</name>
</gene>
<keyword evidence="5 10" id="KW-0159">Chromosome partition</keyword>
<keyword evidence="9 10" id="KW-0131">Cell cycle</keyword>
<dbReference type="InterPro" id="IPR002104">
    <property type="entry name" value="Integrase_catalytic"/>
</dbReference>
<feature type="domain" description="Tyr recombinase" evidence="11">
    <location>
        <begin position="106"/>
        <end position="288"/>
    </location>
</feature>
<dbReference type="GO" id="GO:0007059">
    <property type="term" value="P:chromosome segregation"/>
    <property type="evidence" value="ECO:0007669"/>
    <property type="project" value="UniProtKB-UniRule"/>
</dbReference>
<feature type="active site" description="O-(3'-phospho-DNA)-tyrosine intermediate" evidence="10">
    <location>
        <position position="275"/>
    </location>
</feature>
<dbReference type="GO" id="GO:0009037">
    <property type="term" value="F:tyrosine-based site-specific recombinase activity"/>
    <property type="evidence" value="ECO:0007669"/>
    <property type="project" value="UniProtKB-UniRule"/>
</dbReference>
<keyword evidence="8 10" id="KW-0233">DNA recombination</keyword>
<dbReference type="GO" id="GO:0006313">
    <property type="term" value="P:DNA transposition"/>
    <property type="evidence" value="ECO:0007669"/>
    <property type="project" value="UniProtKB-UniRule"/>
</dbReference>
<reference evidence="14" key="1">
    <citation type="submission" date="2015-07" db="EMBL/GenBank/DDBJ databases">
        <title>Near-Complete Genome Sequence of the Cellulolytic Bacterium Bacteroides (Pseudobacteroides) cellulosolvens ATCC 35603.</title>
        <authorList>
            <person name="Dassa B."/>
            <person name="Utturkar S.M."/>
            <person name="Klingeman D.M."/>
            <person name="Hurt R.A."/>
            <person name="Keller M."/>
            <person name="Xu J."/>
            <person name="Reddy Y.H.K."/>
            <person name="Borovok I."/>
            <person name="Grinberg I.R."/>
            <person name="Lamed R."/>
            <person name="Zhivin O."/>
            <person name="Bayer E.A."/>
            <person name="Brown S.D."/>
        </authorList>
    </citation>
    <scope>NUCLEOTIDE SEQUENCE [LARGE SCALE GENOMIC DNA]</scope>
    <source>
        <strain evidence="14">DSM 2933</strain>
    </source>
</reference>
<feature type="active site" evidence="10">
    <location>
        <position position="243"/>
    </location>
</feature>
<evidence type="ECO:0000256" key="6">
    <source>
        <dbReference type="ARBA" id="ARBA00022908"/>
    </source>
</evidence>
<dbReference type="STRING" id="398512.Bccel_0297"/>
<dbReference type="eggNOG" id="COG4974">
    <property type="taxonomic scope" value="Bacteria"/>
</dbReference>
<dbReference type="InterPro" id="IPR011010">
    <property type="entry name" value="DNA_brk_join_enz"/>
</dbReference>
<evidence type="ECO:0000256" key="1">
    <source>
        <dbReference type="ARBA" id="ARBA00004496"/>
    </source>
</evidence>